<evidence type="ECO:0000313" key="2">
    <source>
        <dbReference type="EMBL" id="HJH49800.1"/>
    </source>
</evidence>
<dbReference type="SUPFAM" id="SSF55154">
    <property type="entry name" value="CYTH-like phosphatases"/>
    <property type="match status" value="1"/>
</dbReference>
<evidence type="ECO:0000313" key="3">
    <source>
        <dbReference type="Proteomes" id="UP000813420"/>
    </source>
</evidence>
<sequence>MTINRPPLRFRHEYKHLISPSEDAVLSGRLGRLFPRDSHAGPSGTYRVCSLYFDTPDDRALRQKLNGTDNREKFRIRYYGDSADFFRLEKKIKKNTLCAKRSASLTEEEVQMILEGRHDFLLESPNGLLVEFYSKLKGQLLTPRTVVSYEREAFVYPPGNVRVTLDRHIRRGLSPERFLFPQSREIPADPGHTILEVKYDAFLPDIVRMAVQVPGRAAGAYSKYAACRRCD</sequence>
<dbReference type="InterPro" id="IPR033469">
    <property type="entry name" value="CYTH-like_dom_sf"/>
</dbReference>
<dbReference type="RefSeq" id="WP_070088126.1">
    <property type="nucleotide sequence ID" value="NZ_CABMJS010000009.1"/>
</dbReference>
<dbReference type="Pfam" id="PF09359">
    <property type="entry name" value="VTC"/>
    <property type="match status" value="1"/>
</dbReference>
<protein>
    <submittedName>
        <fullName evidence="2">Polyphosphate polymerase domain-containing protein</fullName>
    </submittedName>
</protein>
<dbReference type="EMBL" id="DYXE01000051">
    <property type="protein sequence ID" value="HJH49800.1"/>
    <property type="molecule type" value="Genomic_DNA"/>
</dbReference>
<reference evidence="2" key="1">
    <citation type="journal article" date="2021" name="PeerJ">
        <title>Extensive microbial diversity within the chicken gut microbiome revealed by metagenomics and culture.</title>
        <authorList>
            <person name="Gilroy R."/>
            <person name="Ravi A."/>
            <person name="Getino M."/>
            <person name="Pursley I."/>
            <person name="Horton D.L."/>
            <person name="Alikhan N.F."/>
            <person name="Baker D."/>
            <person name="Gharbi K."/>
            <person name="Hall N."/>
            <person name="Watson M."/>
            <person name="Adriaenssens E.M."/>
            <person name="Foster-Nyarko E."/>
            <person name="Jarju S."/>
            <person name="Secka A."/>
            <person name="Antonio M."/>
            <person name="Oren A."/>
            <person name="Chaudhuri R.R."/>
            <person name="La Ragione R."/>
            <person name="Hildebrand F."/>
            <person name="Pallen M.J."/>
        </authorList>
    </citation>
    <scope>NUCLEOTIDE SEQUENCE</scope>
    <source>
        <strain evidence="2">USAMLcec4-12693</strain>
    </source>
</reference>
<dbReference type="GO" id="GO:0006799">
    <property type="term" value="P:polyphosphate biosynthetic process"/>
    <property type="evidence" value="ECO:0007669"/>
    <property type="project" value="UniProtKB-ARBA"/>
</dbReference>
<dbReference type="OrthoDB" id="9784042at2"/>
<proteinExistence type="predicted"/>
<evidence type="ECO:0000259" key="1">
    <source>
        <dbReference type="Pfam" id="PF09359"/>
    </source>
</evidence>
<gene>
    <name evidence="2" type="ORF">K8V39_05995</name>
</gene>
<dbReference type="Gene3D" id="3.20.100.30">
    <property type="entry name" value="VTC, catalytic tunnel domain"/>
    <property type="match status" value="1"/>
</dbReference>
<dbReference type="InterPro" id="IPR018966">
    <property type="entry name" value="VTC_domain"/>
</dbReference>
<dbReference type="CDD" id="cd07750">
    <property type="entry name" value="PolyPPase_VTC_like"/>
    <property type="match status" value="1"/>
</dbReference>
<reference evidence="2" key="2">
    <citation type="submission" date="2021-09" db="EMBL/GenBank/DDBJ databases">
        <authorList>
            <person name="Gilroy R."/>
        </authorList>
    </citation>
    <scope>NUCLEOTIDE SEQUENCE</scope>
    <source>
        <strain evidence="2">USAMLcec4-12693</strain>
    </source>
</reference>
<dbReference type="AlphaFoldDB" id="A0A9D3AJ02"/>
<organism evidence="2 3">
    <name type="scientific">Merdimonas faecis</name>
    <dbReference type="NCBI Taxonomy" id="1653435"/>
    <lineage>
        <taxon>Bacteria</taxon>
        <taxon>Bacillati</taxon>
        <taxon>Bacillota</taxon>
        <taxon>Clostridia</taxon>
        <taxon>Lachnospirales</taxon>
        <taxon>Lachnospiraceae</taxon>
        <taxon>Merdimonas</taxon>
    </lineage>
</organism>
<name>A0A9D3AJ02_9FIRM</name>
<feature type="domain" description="VTC" evidence="1">
    <location>
        <begin position="10"/>
        <end position="227"/>
    </location>
</feature>
<accession>A0A9D3AJ02</accession>
<comment type="caution">
    <text evidence="2">The sequence shown here is derived from an EMBL/GenBank/DDBJ whole genome shotgun (WGS) entry which is preliminary data.</text>
</comment>
<dbReference type="InterPro" id="IPR042267">
    <property type="entry name" value="VTC_sf"/>
</dbReference>
<dbReference type="Proteomes" id="UP000813420">
    <property type="component" value="Unassembled WGS sequence"/>
</dbReference>